<dbReference type="GO" id="GO:0016787">
    <property type="term" value="F:hydrolase activity"/>
    <property type="evidence" value="ECO:0007669"/>
    <property type="project" value="UniProtKB-KW"/>
</dbReference>
<sequence>MIPRRPSKALLILAAVAALGYVLVTVPPRVVAQYNAAHEISPWVAWAYLGVVGVGAVLLIGLAVWGGWRLWWNTIGKRRQLERRGKNPSQMSRTARAEELRDNLAASREYALGIDVRPQLRAEIERAIADLESRREVRELCIVAFGTISSGKSSLLNALAGREAFRSDVIGGTTVTQQRVPWPDSDSVVLIDTPGLAEVEGEGRAANAADAAEDADLVLFVVDGPLKAYEHALLERLAAMEKRLVLCLNKADWFSPTEQQALLGQLVEQTTGLVQRGDVVPVRSRPTKRPIVRVAADGAQEHDELAVPADIGPLADRLLTIVRSEGGDLLVANLLMQSRGLVDEAKQRVLATLDEEADRIIDRYMWASGGAAAVNPIPLLDLAVSTGIVVKMVLDLAEVYKQKIDVDTVVEMLAQLGKNLIAMLGVSAAAPALGAALGSLLKTVPGVGWIAGGLLQGTVQALVTRWIGRIFRAYYRADMQTPPGGLAEIARREWAHVTQPDELRKLVRRGRSKIDAPPADKANSNAEDPTPGR</sequence>
<feature type="transmembrane region" description="Helical" evidence="6">
    <location>
        <begin position="447"/>
        <end position="467"/>
    </location>
</feature>
<dbReference type="EMBL" id="SJPH01000003">
    <property type="protein sequence ID" value="TWT46449.1"/>
    <property type="molecule type" value="Genomic_DNA"/>
</dbReference>
<dbReference type="AlphaFoldDB" id="A0A5C5W8U1"/>
<comment type="subcellular location">
    <subcellularLocation>
        <location evidence="1">Membrane</location>
        <topology evidence="1">Multi-pass membrane protein</topology>
    </subcellularLocation>
</comment>
<evidence type="ECO:0000256" key="5">
    <source>
        <dbReference type="SAM" id="MobiDB-lite"/>
    </source>
</evidence>
<evidence type="ECO:0000256" key="6">
    <source>
        <dbReference type="SAM" id="Phobius"/>
    </source>
</evidence>
<protein>
    <submittedName>
        <fullName evidence="8">tRNA modification GTPase MnmE</fullName>
        <ecNumber evidence="8">3.6.-.-</ecNumber>
    </submittedName>
</protein>
<gene>
    <name evidence="8" type="primary">mnmE_3</name>
    <name evidence="8" type="ORF">Pla111_15450</name>
</gene>
<dbReference type="RefSeq" id="WP_146572971.1">
    <property type="nucleotide sequence ID" value="NZ_SJPH01000003.1"/>
</dbReference>
<organism evidence="8 9">
    <name type="scientific">Botrimarina hoheduenensis</name>
    <dbReference type="NCBI Taxonomy" id="2528000"/>
    <lineage>
        <taxon>Bacteria</taxon>
        <taxon>Pseudomonadati</taxon>
        <taxon>Planctomycetota</taxon>
        <taxon>Planctomycetia</taxon>
        <taxon>Pirellulales</taxon>
        <taxon>Lacipirellulaceae</taxon>
        <taxon>Botrimarina</taxon>
    </lineage>
</organism>
<dbReference type="GO" id="GO:0005829">
    <property type="term" value="C:cytosol"/>
    <property type="evidence" value="ECO:0007669"/>
    <property type="project" value="TreeGrafter"/>
</dbReference>
<keyword evidence="4 6" id="KW-0472">Membrane</keyword>
<dbReference type="InterPro" id="IPR027417">
    <property type="entry name" value="P-loop_NTPase"/>
</dbReference>
<dbReference type="Pfam" id="PF05128">
    <property type="entry name" value="DUF697"/>
    <property type="match status" value="1"/>
</dbReference>
<accession>A0A5C5W8U1</accession>
<evidence type="ECO:0000313" key="8">
    <source>
        <dbReference type="EMBL" id="TWT46449.1"/>
    </source>
</evidence>
<dbReference type="GO" id="GO:0016020">
    <property type="term" value="C:membrane"/>
    <property type="evidence" value="ECO:0007669"/>
    <property type="project" value="UniProtKB-SubCell"/>
</dbReference>
<dbReference type="InterPro" id="IPR021147">
    <property type="entry name" value="DUF697"/>
</dbReference>
<keyword evidence="8" id="KW-0378">Hydrolase</keyword>
<feature type="transmembrane region" description="Helical" evidence="6">
    <location>
        <begin position="48"/>
        <end position="71"/>
    </location>
</feature>
<reference evidence="8 9" key="1">
    <citation type="submission" date="2019-02" db="EMBL/GenBank/DDBJ databases">
        <title>Deep-cultivation of Planctomycetes and their phenomic and genomic characterization uncovers novel biology.</title>
        <authorList>
            <person name="Wiegand S."/>
            <person name="Jogler M."/>
            <person name="Boedeker C."/>
            <person name="Pinto D."/>
            <person name="Vollmers J."/>
            <person name="Rivas-Marin E."/>
            <person name="Kohn T."/>
            <person name="Peeters S.H."/>
            <person name="Heuer A."/>
            <person name="Rast P."/>
            <person name="Oberbeckmann S."/>
            <person name="Bunk B."/>
            <person name="Jeske O."/>
            <person name="Meyerdierks A."/>
            <person name="Storesund J.E."/>
            <person name="Kallscheuer N."/>
            <person name="Luecker S."/>
            <person name="Lage O.M."/>
            <person name="Pohl T."/>
            <person name="Merkel B.J."/>
            <person name="Hornburger P."/>
            <person name="Mueller R.-W."/>
            <person name="Bruemmer F."/>
            <person name="Labrenz M."/>
            <person name="Spormann A.M."/>
            <person name="Op Den Camp H."/>
            <person name="Overmann J."/>
            <person name="Amann R."/>
            <person name="Jetten M.S.M."/>
            <person name="Mascher T."/>
            <person name="Medema M.H."/>
            <person name="Devos D.P."/>
            <person name="Kaster A.-K."/>
            <person name="Ovreas L."/>
            <person name="Rohde M."/>
            <person name="Galperin M.Y."/>
            <person name="Jogler C."/>
        </authorList>
    </citation>
    <scope>NUCLEOTIDE SEQUENCE [LARGE SCALE GENOMIC DNA]</scope>
    <source>
        <strain evidence="8 9">Pla111</strain>
    </source>
</reference>
<feature type="region of interest" description="Disordered" evidence="5">
    <location>
        <begin position="506"/>
        <end position="533"/>
    </location>
</feature>
<dbReference type="GO" id="GO:0002098">
    <property type="term" value="P:tRNA wobble uridine modification"/>
    <property type="evidence" value="ECO:0007669"/>
    <property type="project" value="TreeGrafter"/>
</dbReference>
<dbReference type="Pfam" id="PF01926">
    <property type="entry name" value="MMR_HSR1"/>
    <property type="match status" value="1"/>
</dbReference>
<evidence type="ECO:0000313" key="9">
    <source>
        <dbReference type="Proteomes" id="UP000318995"/>
    </source>
</evidence>
<dbReference type="Proteomes" id="UP000318995">
    <property type="component" value="Unassembled WGS sequence"/>
</dbReference>
<dbReference type="SUPFAM" id="SSF52540">
    <property type="entry name" value="P-loop containing nucleoside triphosphate hydrolases"/>
    <property type="match status" value="1"/>
</dbReference>
<evidence type="ECO:0000256" key="1">
    <source>
        <dbReference type="ARBA" id="ARBA00004141"/>
    </source>
</evidence>
<dbReference type="Gene3D" id="3.40.50.300">
    <property type="entry name" value="P-loop containing nucleotide triphosphate hydrolases"/>
    <property type="match status" value="1"/>
</dbReference>
<keyword evidence="9" id="KW-1185">Reference proteome</keyword>
<dbReference type="PANTHER" id="PTHR42714:SF2">
    <property type="entry name" value="TRNA MODIFICATION GTPASE GTPBP3, MITOCHONDRIAL"/>
    <property type="match status" value="1"/>
</dbReference>
<dbReference type="GO" id="GO:0005525">
    <property type="term" value="F:GTP binding"/>
    <property type="evidence" value="ECO:0007669"/>
    <property type="project" value="InterPro"/>
</dbReference>
<proteinExistence type="predicted"/>
<evidence type="ECO:0000256" key="3">
    <source>
        <dbReference type="ARBA" id="ARBA00022989"/>
    </source>
</evidence>
<comment type="caution">
    <text evidence="8">The sequence shown here is derived from an EMBL/GenBank/DDBJ whole genome shotgun (WGS) entry which is preliminary data.</text>
</comment>
<name>A0A5C5W8U1_9BACT</name>
<evidence type="ECO:0000259" key="7">
    <source>
        <dbReference type="Pfam" id="PF01926"/>
    </source>
</evidence>
<dbReference type="InterPro" id="IPR006073">
    <property type="entry name" value="GTP-bd"/>
</dbReference>
<keyword evidence="3 6" id="KW-1133">Transmembrane helix</keyword>
<dbReference type="OrthoDB" id="234347at2"/>
<feature type="transmembrane region" description="Helical" evidence="6">
    <location>
        <begin position="420"/>
        <end position="441"/>
    </location>
</feature>
<dbReference type="GO" id="GO:0030488">
    <property type="term" value="P:tRNA methylation"/>
    <property type="evidence" value="ECO:0007669"/>
    <property type="project" value="TreeGrafter"/>
</dbReference>
<keyword evidence="2 6" id="KW-0812">Transmembrane</keyword>
<feature type="domain" description="G" evidence="7">
    <location>
        <begin position="142"/>
        <end position="250"/>
    </location>
</feature>
<evidence type="ECO:0000256" key="2">
    <source>
        <dbReference type="ARBA" id="ARBA00022692"/>
    </source>
</evidence>
<dbReference type="EC" id="3.6.-.-" evidence="8"/>
<dbReference type="PANTHER" id="PTHR42714">
    <property type="entry name" value="TRNA MODIFICATION GTPASE GTPBP3"/>
    <property type="match status" value="1"/>
</dbReference>
<evidence type="ECO:0000256" key="4">
    <source>
        <dbReference type="ARBA" id="ARBA00023136"/>
    </source>
</evidence>